<proteinExistence type="predicted"/>
<evidence type="ECO:0000313" key="1">
    <source>
        <dbReference type="EMBL" id="MPM68820.1"/>
    </source>
</evidence>
<dbReference type="AlphaFoldDB" id="A0A645BTS3"/>
<organism evidence="1">
    <name type="scientific">bioreactor metagenome</name>
    <dbReference type="NCBI Taxonomy" id="1076179"/>
    <lineage>
        <taxon>unclassified sequences</taxon>
        <taxon>metagenomes</taxon>
        <taxon>ecological metagenomes</taxon>
    </lineage>
</organism>
<sequence length="117" mass="13339">MAFASLIRTFAEVPFRVYRRQRIDTVSAACAARGLVGNHLPLHRRWGIAPRPEALFICRNGTSSSLVIVARWVWKIKHGRRFFVNRSQNAHRSTVAQQHDICLLHPSARDGLQREGV</sequence>
<reference evidence="1" key="1">
    <citation type="submission" date="2019-08" db="EMBL/GenBank/DDBJ databases">
        <authorList>
            <person name="Kucharzyk K."/>
            <person name="Murdoch R.W."/>
            <person name="Higgins S."/>
            <person name="Loffler F."/>
        </authorList>
    </citation>
    <scope>NUCLEOTIDE SEQUENCE</scope>
</reference>
<comment type="caution">
    <text evidence="1">The sequence shown here is derived from an EMBL/GenBank/DDBJ whole genome shotgun (WGS) entry which is preliminary data.</text>
</comment>
<protein>
    <submittedName>
        <fullName evidence="1">Uncharacterized protein</fullName>
    </submittedName>
</protein>
<name>A0A645BTS3_9ZZZZ</name>
<dbReference type="EMBL" id="VSSQ01022482">
    <property type="protein sequence ID" value="MPM68820.1"/>
    <property type="molecule type" value="Genomic_DNA"/>
</dbReference>
<accession>A0A645BTS3</accession>
<gene>
    <name evidence="1" type="ORF">SDC9_115754</name>
</gene>